<proteinExistence type="predicted"/>
<organism evidence="2 3">
    <name type="scientific">Allochromatium warmingii</name>
    <name type="common">Chromatium warmingii</name>
    <dbReference type="NCBI Taxonomy" id="61595"/>
    <lineage>
        <taxon>Bacteria</taxon>
        <taxon>Pseudomonadati</taxon>
        <taxon>Pseudomonadota</taxon>
        <taxon>Gammaproteobacteria</taxon>
        <taxon>Chromatiales</taxon>
        <taxon>Chromatiaceae</taxon>
        <taxon>Allochromatium</taxon>
    </lineage>
</organism>
<accession>A0A1H3KDB8</accession>
<sequence length="75" mass="8433">MSRDGAANLMDALELVATLRMRHQAEQLRHGEPPDNFLAPDALSPLERGHLKEAFVLINTMQESLGQRYQTGRFA</sequence>
<reference evidence="3" key="1">
    <citation type="submission" date="2016-10" db="EMBL/GenBank/DDBJ databases">
        <authorList>
            <person name="Varghese N."/>
            <person name="Submissions S."/>
        </authorList>
    </citation>
    <scope>NUCLEOTIDE SEQUENCE [LARGE SCALE GENOMIC DNA]</scope>
    <source>
        <strain evidence="3">DSM 173</strain>
    </source>
</reference>
<evidence type="ECO:0000313" key="3">
    <source>
        <dbReference type="Proteomes" id="UP000198672"/>
    </source>
</evidence>
<feature type="domain" description="DUF294" evidence="1">
    <location>
        <begin position="1"/>
        <end position="69"/>
    </location>
</feature>
<evidence type="ECO:0000259" key="1">
    <source>
        <dbReference type="Pfam" id="PF10335"/>
    </source>
</evidence>
<dbReference type="Pfam" id="PF10335">
    <property type="entry name" value="DUF294_C"/>
    <property type="match status" value="1"/>
</dbReference>
<gene>
    <name evidence="2" type="ORF">SAMN05421644_1893</name>
</gene>
<evidence type="ECO:0000313" key="2">
    <source>
        <dbReference type="EMBL" id="SDY49959.1"/>
    </source>
</evidence>
<name>A0A1H3KDB8_ALLWA</name>
<dbReference type="STRING" id="61595.SAMN05421644_1893"/>
<dbReference type="InterPro" id="IPR018821">
    <property type="entry name" value="DUF294_put_nucleoTrafse_sb-bd"/>
</dbReference>
<dbReference type="AlphaFoldDB" id="A0A1H3KDB8"/>
<protein>
    <submittedName>
        <fullName evidence="2">CBS domain-containing protein</fullName>
    </submittedName>
</protein>
<keyword evidence="3" id="KW-1185">Reference proteome</keyword>
<dbReference type="EMBL" id="FNOW01000089">
    <property type="protein sequence ID" value="SDY49959.1"/>
    <property type="molecule type" value="Genomic_DNA"/>
</dbReference>
<dbReference type="Proteomes" id="UP000198672">
    <property type="component" value="Unassembled WGS sequence"/>
</dbReference>